<gene>
    <name evidence="9" type="primary">nfo</name>
    <name evidence="11" type="ORF">C8D82_1115</name>
</gene>
<keyword evidence="7 9" id="KW-0862">Zinc</keyword>
<evidence type="ECO:0000256" key="1">
    <source>
        <dbReference type="ARBA" id="ARBA00005340"/>
    </source>
</evidence>
<dbReference type="FunFam" id="3.20.20.150:FF:000001">
    <property type="entry name" value="Probable endonuclease 4"/>
    <property type="match status" value="1"/>
</dbReference>
<keyword evidence="8 9" id="KW-0234">DNA repair</keyword>
<evidence type="ECO:0000256" key="2">
    <source>
        <dbReference type="ARBA" id="ARBA00022722"/>
    </source>
</evidence>
<evidence type="ECO:0000313" key="11">
    <source>
        <dbReference type="EMBL" id="PVY42549.1"/>
    </source>
</evidence>
<dbReference type="GO" id="GO:0006284">
    <property type="term" value="P:base-excision repair"/>
    <property type="evidence" value="ECO:0007669"/>
    <property type="project" value="TreeGrafter"/>
</dbReference>
<evidence type="ECO:0000256" key="5">
    <source>
        <dbReference type="ARBA" id="ARBA00022763"/>
    </source>
</evidence>
<feature type="domain" description="Xylose isomerase-like TIM barrel" evidence="10">
    <location>
        <begin position="21"/>
        <end position="276"/>
    </location>
</feature>
<feature type="binding site" evidence="9">
    <location>
        <position position="109"/>
    </location>
    <ligand>
        <name>Zn(2+)</name>
        <dbReference type="ChEBI" id="CHEBI:29105"/>
        <label>1</label>
    </ligand>
</feature>
<dbReference type="CDD" id="cd00019">
    <property type="entry name" value="AP2Ec"/>
    <property type="match status" value="1"/>
</dbReference>
<evidence type="ECO:0000256" key="3">
    <source>
        <dbReference type="ARBA" id="ARBA00022723"/>
    </source>
</evidence>
<dbReference type="PANTHER" id="PTHR21445">
    <property type="entry name" value="ENDONUCLEASE IV ENDODEOXYRIBONUCLEASE IV"/>
    <property type="match status" value="1"/>
</dbReference>
<dbReference type="NCBIfam" id="TIGR00587">
    <property type="entry name" value="nfo"/>
    <property type="match status" value="1"/>
</dbReference>
<dbReference type="PROSITE" id="PS00729">
    <property type="entry name" value="AP_NUCLEASE_F2_1"/>
    <property type="match status" value="1"/>
</dbReference>
<evidence type="ECO:0000256" key="4">
    <source>
        <dbReference type="ARBA" id="ARBA00022759"/>
    </source>
</evidence>
<comment type="function">
    <text evidence="9">Endonuclease IV plays a role in DNA repair. It cleaves phosphodiester bonds at apurinic or apyrimidinic (AP) sites, generating a 3'-hydroxyl group and a 5'-terminal sugar phosphate.</text>
</comment>
<reference evidence="11 12" key="1">
    <citation type="submission" date="2018-04" db="EMBL/GenBank/DDBJ databases">
        <title>Genomic Encyclopedia of Type Strains, Phase IV (KMG-IV): sequencing the most valuable type-strain genomes for metagenomic binning, comparative biology and taxonomic classification.</title>
        <authorList>
            <person name="Goeker M."/>
        </authorList>
    </citation>
    <scope>NUCLEOTIDE SEQUENCE [LARGE SCALE GENOMIC DNA]</scope>
    <source>
        <strain evidence="11 12">DSM 14823</strain>
    </source>
</reference>
<feature type="binding site" evidence="9">
    <location>
        <position position="229"/>
    </location>
    <ligand>
        <name>Zn(2+)</name>
        <dbReference type="ChEBI" id="CHEBI:29105"/>
        <label>3</label>
    </ligand>
</feature>
<feature type="binding site" evidence="9">
    <location>
        <position position="231"/>
    </location>
    <ligand>
        <name>Zn(2+)</name>
        <dbReference type="ChEBI" id="CHEBI:29105"/>
        <label>3</label>
    </ligand>
</feature>
<feature type="binding site" evidence="9">
    <location>
        <position position="216"/>
    </location>
    <ligand>
        <name>Zn(2+)</name>
        <dbReference type="ChEBI" id="CHEBI:29105"/>
        <label>2</label>
    </ligand>
</feature>
<dbReference type="RefSeq" id="WP_116883747.1">
    <property type="nucleotide sequence ID" value="NZ_QEKH01000011.1"/>
</dbReference>
<dbReference type="InterPro" id="IPR018246">
    <property type="entry name" value="AP_endonuc_F2_Zn_BS"/>
</dbReference>
<dbReference type="SMART" id="SM00518">
    <property type="entry name" value="AP2Ec"/>
    <property type="match status" value="1"/>
</dbReference>
<dbReference type="PANTHER" id="PTHR21445:SF0">
    <property type="entry name" value="APURINIC-APYRIMIDINIC ENDONUCLEASE"/>
    <property type="match status" value="1"/>
</dbReference>
<dbReference type="PROSITE" id="PS00730">
    <property type="entry name" value="AP_NUCLEASE_F2_2"/>
    <property type="match status" value="1"/>
</dbReference>
<evidence type="ECO:0000259" key="10">
    <source>
        <dbReference type="Pfam" id="PF01261"/>
    </source>
</evidence>
<comment type="catalytic activity">
    <reaction evidence="9">
        <text>Endonucleolytic cleavage to 5'-phosphooligonucleotide end-products.</text>
        <dbReference type="EC" id="3.1.21.2"/>
    </reaction>
</comment>
<dbReference type="InterPro" id="IPR036237">
    <property type="entry name" value="Xyl_isomerase-like_sf"/>
</dbReference>
<feature type="binding site" evidence="9">
    <location>
        <position position="69"/>
    </location>
    <ligand>
        <name>Zn(2+)</name>
        <dbReference type="ChEBI" id="CHEBI:29105"/>
        <label>1</label>
    </ligand>
</feature>
<evidence type="ECO:0000256" key="8">
    <source>
        <dbReference type="ARBA" id="ARBA00023204"/>
    </source>
</evidence>
<keyword evidence="6 9" id="KW-0378">Hydrolase</keyword>
<dbReference type="Gene3D" id="3.20.20.150">
    <property type="entry name" value="Divalent-metal-dependent TIM barrel enzymes"/>
    <property type="match status" value="1"/>
</dbReference>
<keyword evidence="4 9" id="KW-0255">Endonuclease</keyword>
<comment type="caution">
    <text evidence="11">The sequence shown here is derived from an EMBL/GenBank/DDBJ whole genome shotgun (WGS) entry which is preliminary data.</text>
</comment>
<dbReference type="HAMAP" id="MF_00152">
    <property type="entry name" value="Nfo"/>
    <property type="match status" value="1"/>
</dbReference>
<dbReference type="NCBIfam" id="NF002199">
    <property type="entry name" value="PRK01060.1-4"/>
    <property type="match status" value="1"/>
</dbReference>
<organism evidence="11 12">
    <name type="scientific">Victivallis vadensis</name>
    <dbReference type="NCBI Taxonomy" id="172901"/>
    <lineage>
        <taxon>Bacteria</taxon>
        <taxon>Pseudomonadati</taxon>
        <taxon>Lentisphaerota</taxon>
        <taxon>Lentisphaeria</taxon>
        <taxon>Victivallales</taxon>
        <taxon>Victivallaceae</taxon>
        <taxon>Victivallis</taxon>
    </lineage>
</organism>
<evidence type="ECO:0000256" key="9">
    <source>
        <dbReference type="HAMAP-Rule" id="MF_00152"/>
    </source>
</evidence>
<feature type="binding site" evidence="9">
    <location>
        <position position="145"/>
    </location>
    <ligand>
        <name>Zn(2+)</name>
        <dbReference type="ChEBI" id="CHEBI:29105"/>
        <label>2</label>
    </ligand>
</feature>
<dbReference type="SUPFAM" id="SSF51658">
    <property type="entry name" value="Xylose isomerase-like"/>
    <property type="match status" value="1"/>
</dbReference>
<feature type="binding site" evidence="9">
    <location>
        <position position="261"/>
    </location>
    <ligand>
        <name>Zn(2+)</name>
        <dbReference type="ChEBI" id="CHEBI:29105"/>
        <label>2</label>
    </ligand>
</feature>
<keyword evidence="5 9" id="KW-0227">DNA damage</keyword>
<dbReference type="InterPro" id="IPR013022">
    <property type="entry name" value="Xyl_isomerase-like_TIM-brl"/>
</dbReference>
<feature type="binding site" evidence="9">
    <location>
        <position position="145"/>
    </location>
    <ligand>
        <name>Zn(2+)</name>
        <dbReference type="ChEBI" id="CHEBI:29105"/>
        <label>1</label>
    </ligand>
</feature>
<feature type="binding site" evidence="9">
    <location>
        <position position="182"/>
    </location>
    <ligand>
        <name>Zn(2+)</name>
        <dbReference type="ChEBI" id="CHEBI:29105"/>
        <label>3</label>
    </ligand>
</feature>
<comment type="cofactor">
    <cofactor evidence="9">
        <name>Zn(2+)</name>
        <dbReference type="ChEBI" id="CHEBI:29105"/>
    </cofactor>
    <text evidence="9">Binds 3 Zn(2+) ions.</text>
</comment>
<evidence type="ECO:0000313" key="12">
    <source>
        <dbReference type="Proteomes" id="UP000245959"/>
    </source>
</evidence>
<dbReference type="EMBL" id="QEKH01000011">
    <property type="protein sequence ID" value="PVY42549.1"/>
    <property type="molecule type" value="Genomic_DNA"/>
</dbReference>
<feature type="binding site" evidence="9">
    <location>
        <position position="179"/>
    </location>
    <ligand>
        <name>Zn(2+)</name>
        <dbReference type="ChEBI" id="CHEBI:29105"/>
        <label>2</label>
    </ligand>
</feature>
<dbReference type="PROSITE" id="PS00731">
    <property type="entry name" value="AP_NUCLEASE_F2_3"/>
    <property type="match status" value="1"/>
</dbReference>
<evidence type="ECO:0000256" key="6">
    <source>
        <dbReference type="ARBA" id="ARBA00022801"/>
    </source>
</evidence>
<sequence>MKYIGAHVSISGGVENAPLNAHELGATAFALFTKNQRQWHAAPLTAESIAAFKANCEKFGFKREMILPHDSYLINLGQPDPEKRKASIAAFTDEMRRCHQLGLVKLNFHPGSHLKQVSEEEDIRLIAESVREAIDAVPEVVAVFENTAGQGSNMGYRFEQIAAMLEQVDRPGRVGVCLDTCHTFAAGYDLATPEGCEATFKRFDELIGFNYLAGMHLNDSKSKLGGKLDRHNSIGKGELGWETFRRLMAEPRLDNIPLVLETIDETLWKQEIAILQAFSRNENPELPW</sequence>
<keyword evidence="3 9" id="KW-0479">Metal-binding</keyword>
<proteinExistence type="inferred from homology"/>
<dbReference type="PROSITE" id="PS51432">
    <property type="entry name" value="AP_NUCLEASE_F2_4"/>
    <property type="match status" value="1"/>
</dbReference>
<keyword evidence="2 9" id="KW-0540">Nuclease</keyword>
<dbReference type="GO" id="GO:0003906">
    <property type="term" value="F:DNA-(apurinic or apyrimidinic site) endonuclease activity"/>
    <property type="evidence" value="ECO:0007669"/>
    <property type="project" value="TreeGrafter"/>
</dbReference>
<evidence type="ECO:0000256" key="7">
    <source>
        <dbReference type="ARBA" id="ARBA00022833"/>
    </source>
</evidence>
<dbReference type="InterPro" id="IPR001719">
    <property type="entry name" value="AP_endonuc_2"/>
</dbReference>
<dbReference type="Pfam" id="PF01261">
    <property type="entry name" value="AP_endonuc_2"/>
    <property type="match status" value="1"/>
</dbReference>
<dbReference type="GO" id="GO:0008833">
    <property type="term" value="F:deoxyribonuclease IV (phage-T4-induced) activity"/>
    <property type="evidence" value="ECO:0007669"/>
    <property type="project" value="UniProtKB-UniRule"/>
</dbReference>
<dbReference type="Proteomes" id="UP000245959">
    <property type="component" value="Unassembled WGS sequence"/>
</dbReference>
<dbReference type="EC" id="3.1.21.2" evidence="9"/>
<keyword evidence="12" id="KW-1185">Reference proteome</keyword>
<comment type="similarity">
    <text evidence="1 9">Belongs to the AP endonuclease 2 family.</text>
</comment>
<dbReference type="GO" id="GO:0008270">
    <property type="term" value="F:zinc ion binding"/>
    <property type="evidence" value="ECO:0007669"/>
    <property type="project" value="UniProtKB-UniRule"/>
</dbReference>
<dbReference type="GO" id="GO:0003677">
    <property type="term" value="F:DNA binding"/>
    <property type="evidence" value="ECO:0007669"/>
    <property type="project" value="InterPro"/>
</dbReference>
<protein>
    <recommendedName>
        <fullName evidence="9">Probable endonuclease 4</fullName>
        <ecNumber evidence="9">3.1.21.2</ecNumber>
    </recommendedName>
    <alternativeName>
        <fullName evidence="9">Endodeoxyribonuclease IV</fullName>
    </alternativeName>
    <alternativeName>
        <fullName evidence="9">Endonuclease IV</fullName>
    </alternativeName>
</protein>
<dbReference type="AlphaFoldDB" id="A0A2U1B1K5"/>
<name>A0A2U1B1K5_9BACT</name>
<accession>A0A2U1B1K5</accession>
<dbReference type="GeneID" id="78295055"/>
<dbReference type="GO" id="GO:0008081">
    <property type="term" value="F:phosphoric diester hydrolase activity"/>
    <property type="evidence" value="ECO:0007669"/>
    <property type="project" value="TreeGrafter"/>
</dbReference>